<dbReference type="RefSeq" id="WP_173174063.1">
    <property type="nucleotide sequence ID" value="NZ_AP023189.1"/>
</dbReference>
<dbReference type="Proteomes" id="UP001054892">
    <property type="component" value="Unassembled WGS sequence"/>
</dbReference>
<name>A0A6J4E472_9PSED</name>
<evidence type="ECO:0000313" key="2">
    <source>
        <dbReference type="EMBL" id="GJN52079.1"/>
    </source>
</evidence>
<dbReference type="EMBL" id="BQKM01000003">
    <property type="protein sequence ID" value="GJN52079.1"/>
    <property type="molecule type" value="Genomic_DNA"/>
</dbReference>
<gene>
    <name evidence="1" type="ORF">TUM18999_27530</name>
    <name evidence="2" type="ORF">TUM20286_18310</name>
</gene>
<organism evidence="1 3">
    <name type="scientific">Pseudomonas tohonis</name>
    <dbReference type="NCBI Taxonomy" id="2725477"/>
    <lineage>
        <taxon>Bacteria</taxon>
        <taxon>Pseudomonadati</taxon>
        <taxon>Pseudomonadota</taxon>
        <taxon>Gammaproteobacteria</taxon>
        <taxon>Pseudomonadales</taxon>
        <taxon>Pseudomonadaceae</taxon>
        <taxon>Pseudomonas</taxon>
    </lineage>
</organism>
<dbReference type="Proteomes" id="UP000509383">
    <property type="component" value="Chromosome"/>
</dbReference>
<dbReference type="AlphaFoldDB" id="A0A6J4E472"/>
<accession>A0A6J4E472</accession>
<evidence type="ECO:0000313" key="4">
    <source>
        <dbReference type="Proteomes" id="UP001054892"/>
    </source>
</evidence>
<proteinExistence type="predicted"/>
<evidence type="ECO:0000313" key="3">
    <source>
        <dbReference type="Proteomes" id="UP000509383"/>
    </source>
</evidence>
<sequence>MQTTEQARANLETARALLGRSLAGVRNARYLFNGTPNAEAVGEIEFACEDGVRVTFSLASDGESVLATARALKVIEGFEISDNDRCDWRAEDLLVTLDAGHLVGLKVVEVEGLQVTYSNQDALFLAGFRVTLEEGDYLVFFNCGDEEAVCLNQLPPPLSGVDERWIKEI</sequence>
<keyword evidence="4" id="KW-1185">Reference proteome</keyword>
<dbReference type="KEGG" id="ptw:TUM18999_27530"/>
<dbReference type="EMBL" id="AP023189">
    <property type="protein sequence ID" value="BCG24562.1"/>
    <property type="molecule type" value="Genomic_DNA"/>
</dbReference>
<reference evidence="1 3" key="1">
    <citation type="submission" date="2020-05" db="EMBL/GenBank/DDBJ databases">
        <title>Characterization of novel class B3 metallo-beta-lactamase from novel Pseudomonas species.</title>
        <authorList>
            <person name="Yamada K."/>
            <person name="Aoki K."/>
            <person name="Ishii Y."/>
        </authorList>
    </citation>
    <scope>NUCLEOTIDE SEQUENCE [LARGE SCALE GENOMIC DNA]</scope>
    <source>
        <strain evidence="1 3">TUM18999</strain>
        <strain evidence="2 4">TUM20286</strain>
    </source>
</reference>
<protein>
    <submittedName>
        <fullName evidence="1">Uncharacterized protein</fullName>
    </submittedName>
</protein>
<evidence type="ECO:0000313" key="1">
    <source>
        <dbReference type="EMBL" id="BCG24562.1"/>
    </source>
</evidence>